<proteinExistence type="predicted"/>
<protein>
    <submittedName>
        <fullName evidence="3">Flavin reductase family protein</fullName>
        <ecNumber evidence="3">1.-.-.-</ecNumber>
    </submittedName>
</protein>
<reference evidence="3 4" key="1">
    <citation type="submission" date="2024-09" db="EMBL/GenBank/DDBJ databases">
        <authorList>
            <person name="Sun Q."/>
            <person name="Mori K."/>
        </authorList>
    </citation>
    <scope>NUCLEOTIDE SEQUENCE [LARGE SCALE GENOMIC DNA]</scope>
    <source>
        <strain evidence="3 4">JCM 3331</strain>
    </source>
</reference>
<dbReference type="EC" id="1.-.-.-" evidence="3"/>
<accession>A0ABV5RMK5</accession>
<evidence type="ECO:0000313" key="3">
    <source>
        <dbReference type="EMBL" id="MFB9579102.1"/>
    </source>
</evidence>
<feature type="domain" description="Flavin reductase like" evidence="2">
    <location>
        <begin position="22"/>
        <end position="172"/>
    </location>
</feature>
<dbReference type="EMBL" id="JBHMCG010000209">
    <property type="protein sequence ID" value="MFB9579102.1"/>
    <property type="molecule type" value="Genomic_DNA"/>
</dbReference>
<dbReference type="GO" id="GO:0016491">
    <property type="term" value="F:oxidoreductase activity"/>
    <property type="evidence" value="ECO:0007669"/>
    <property type="project" value="UniProtKB-KW"/>
</dbReference>
<comment type="caution">
    <text evidence="3">The sequence shown here is derived from an EMBL/GenBank/DDBJ whole genome shotgun (WGS) entry which is preliminary data.</text>
</comment>
<dbReference type="SMART" id="SM00903">
    <property type="entry name" value="Flavin_Reduct"/>
    <property type="match status" value="1"/>
</dbReference>
<keyword evidence="1 3" id="KW-0560">Oxidoreductase</keyword>
<name>A0ABV5RMK5_9ACTN</name>
<evidence type="ECO:0000259" key="2">
    <source>
        <dbReference type="SMART" id="SM00903"/>
    </source>
</evidence>
<evidence type="ECO:0000313" key="4">
    <source>
        <dbReference type="Proteomes" id="UP001589710"/>
    </source>
</evidence>
<dbReference type="SUPFAM" id="SSF50475">
    <property type="entry name" value="FMN-binding split barrel"/>
    <property type="match status" value="1"/>
</dbReference>
<dbReference type="PANTHER" id="PTHR30466">
    <property type="entry name" value="FLAVIN REDUCTASE"/>
    <property type="match status" value="1"/>
</dbReference>
<dbReference type="RefSeq" id="WP_345512350.1">
    <property type="nucleotide sequence ID" value="NZ_BAAAXD010000015.1"/>
</dbReference>
<keyword evidence="4" id="KW-1185">Reference proteome</keyword>
<dbReference type="InterPro" id="IPR050268">
    <property type="entry name" value="NADH-dep_flavin_reductase"/>
</dbReference>
<dbReference type="InterPro" id="IPR002563">
    <property type="entry name" value="Flavin_Rdtase-like_dom"/>
</dbReference>
<organism evidence="3 4">
    <name type="scientific">Streptomyces yanii</name>
    <dbReference type="NCBI Taxonomy" id="78510"/>
    <lineage>
        <taxon>Bacteria</taxon>
        <taxon>Bacillati</taxon>
        <taxon>Actinomycetota</taxon>
        <taxon>Actinomycetes</taxon>
        <taxon>Kitasatosporales</taxon>
        <taxon>Streptomycetaceae</taxon>
        <taxon>Streptomyces</taxon>
    </lineage>
</organism>
<dbReference type="Pfam" id="PF01613">
    <property type="entry name" value="Flavin_Reduct"/>
    <property type="match status" value="1"/>
</dbReference>
<sequence>MTIAPHHPVQPATDRADFIAAMGNAATGVTVVTTDGPAGRFAQTVSAMCSVTADPPSLLVCVNERSPLAAAAVRNGHFAVSVLGLGQAHVSDVFAGRPGPGTATAPYDFGCADWDTHTTGSPLLRDAAAAFDCRLADAVVSGTHRVLFGAVLASAVSTTARPLVHHARTYGAHRPL</sequence>
<gene>
    <name evidence="3" type="ORF">ACFFTL_44360</name>
</gene>
<evidence type="ECO:0000256" key="1">
    <source>
        <dbReference type="ARBA" id="ARBA00023002"/>
    </source>
</evidence>
<dbReference type="InterPro" id="IPR012349">
    <property type="entry name" value="Split_barrel_FMN-bd"/>
</dbReference>
<dbReference type="Gene3D" id="2.30.110.10">
    <property type="entry name" value="Electron Transport, Fmn-binding Protein, Chain A"/>
    <property type="match status" value="1"/>
</dbReference>
<dbReference type="PANTHER" id="PTHR30466:SF1">
    <property type="entry name" value="FMN REDUCTASE (NADH) RUTF"/>
    <property type="match status" value="1"/>
</dbReference>
<dbReference type="Proteomes" id="UP001589710">
    <property type="component" value="Unassembled WGS sequence"/>
</dbReference>